<gene>
    <name evidence="2" type="ORF">OIU85_023866</name>
</gene>
<evidence type="ECO:0000256" key="1">
    <source>
        <dbReference type="SAM" id="MobiDB-lite"/>
    </source>
</evidence>
<name>A0A9Q0TZI0_SALVM</name>
<feature type="region of interest" description="Disordered" evidence="1">
    <location>
        <begin position="1"/>
        <end position="26"/>
    </location>
</feature>
<dbReference type="Proteomes" id="UP001151529">
    <property type="component" value="Chromosome 10"/>
</dbReference>
<organism evidence="2 3">
    <name type="scientific">Salix viminalis</name>
    <name type="common">Common osier</name>
    <name type="synonym">Basket willow</name>
    <dbReference type="NCBI Taxonomy" id="40686"/>
    <lineage>
        <taxon>Eukaryota</taxon>
        <taxon>Viridiplantae</taxon>
        <taxon>Streptophyta</taxon>
        <taxon>Embryophyta</taxon>
        <taxon>Tracheophyta</taxon>
        <taxon>Spermatophyta</taxon>
        <taxon>Magnoliopsida</taxon>
        <taxon>eudicotyledons</taxon>
        <taxon>Gunneridae</taxon>
        <taxon>Pentapetalae</taxon>
        <taxon>rosids</taxon>
        <taxon>fabids</taxon>
        <taxon>Malpighiales</taxon>
        <taxon>Salicaceae</taxon>
        <taxon>Saliceae</taxon>
        <taxon>Salix</taxon>
    </lineage>
</organism>
<dbReference type="AlphaFoldDB" id="A0A9Q0TZI0"/>
<reference evidence="2" key="2">
    <citation type="journal article" date="2023" name="Int. J. Mol. Sci.">
        <title>De Novo Assembly and Annotation of 11 Diverse Shrub Willow (Salix) Genomes Reveals Novel Gene Organization in Sex-Linked Regions.</title>
        <authorList>
            <person name="Hyden B."/>
            <person name="Feng K."/>
            <person name="Yates T.B."/>
            <person name="Jawdy S."/>
            <person name="Cereghino C."/>
            <person name="Smart L.B."/>
            <person name="Muchero W."/>
        </authorList>
    </citation>
    <scope>NUCLEOTIDE SEQUENCE [LARGE SCALE GENOMIC DNA]</scope>
    <source>
        <tissue evidence="2">Shoot tip</tissue>
    </source>
</reference>
<protein>
    <submittedName>
        <fullName evidence="2">Uncharacterized protein</fullName>
    </submittedName>
</protein>
<evidence type="ECO:0000313" key="3">
    <source>
        <dbReference type="Proteomes" id="UP001151529"/>
    </source>
</evidence>
<comment type="caution">
    <text evidence="2">The sequence shown here is derived from an EMBL/GenBank/DDBJ whole genome shotgun (WGS) entry which is preliminary data.</text>
</comment>
<evidence type="ECO:0000313" key="2">
    <source>
        <dbReference type="EMBL" id="KAJ6720695.1"/>
    </source>
</evidence>
<dbReference type="EMBL" id="JAPFFL010000006">
    <property type="protein sequence ID" value="KAJ6720695.1"/>
    <property type="molecule type" value="Genomic_DNA"/>
</dbReference>
<keyword evidence="3" id="KW-1185">Reference proteome</keyword>
<proteinExistence type="predicted"/>
<sequence>MADVPAEESMRPFRLALPPRDEDDQENMEKCLMDIDSTVDESKINDGLSKGSKGITLEGLMADLVDDLEAACKQREIDDDIEWILAEILKVDVYSFPSNDSRI</sequence>
<accession>A0A9Q0TZI0</accession>
<reference evidence="2" key="1">
    <citation type="submission" date="2022-11" db="EMBL/GenBank/DDBJ databases">
        <authorList>
            <person name="Hyden B.L."/>
            <person name="Feng K."/>
            <person name="Yates T."/>
            <person name="Jawdy S."/>
            <person name="Smart L.B."/>
            <person name="Muchero W."/>
        </authorList>
    </citation>
    <scope>NUCLEOTIDE SEQUENCE</scope>
    <source>
        <tissue evidence="2">Shoot tip</tissue>
    </source>
</reference>